<evidence type="ECO:0000313" key="2">
    <source>
        <dbReference type="EMBL" id="RPB07589.1"/>
    </source>
</evidence>
<gene>
    <name evidence="2" type="ORF">P167DRAFT_397299</name>
</gene>
<keyword evidence="3" id="KW-1185">Reference proteome</keyword>
<dbReference type="InParanoid" id="A0A3N4KE12"/>
<organism evidence="2 3">
    <name type="scientific">Morchella conica CCBAS932</name>
    <dbReference type="NCBI Taxonomy" id="1392247"/>
    <lineage>
        <taxon>Eukaryota</taxon>
        <taxon>Fungi</taxon>
        <taxon>Dikarya</taxon>
        <taxon>Ascomycota</taxon>
        <taxon>Pezizomycotina</taxon>
        <taxon>Pezizomycetes</taxon>
        <taxon>Pezizales</taxon>
        <taxon>Morchellaceae</taxon>
        <taxon>Morchella</taxon>
    </lineage>
</organism>
<accession>A0A3N4KE12</accession>
<dbReference type="EMBL" id="ML119179">
    <property type="protein sequence ID" value="RPB07589.1"/>
    <property type="molecule type" value="Genomic_DNA"/>
</dbReference>
<proteinExistence type="predicted"/>
<evidence type="ECO:0000256" key="1">
    <source>
        <dbReference type="SAM" id="MobiDB-lite"/>
    </source>
</evidence>
<protein>
    <submittedName>
        <fullName evidence="2">Uncharacterized protein</fullName>
    </submittedName>
</protein>
<reference evidence="2 3" key="1">
    <citation type="journal article" date="2018" name="Nat. Ecol. Evol.">
        <title>Pezizomycetes genomes reveal the molecular basis of ectomycorrhizal truffle lifestyle.</title>
        <authorList>
            <person name="Murat C."/>
            <person name="Payen T."/>
            <person name="Noel B."/>
            <person name="Kuo A."/>
            <person name="Morin E."/>
            <person name="Chen J."/>
            <person name="Kohler A."/>
            <person name="Krizsan K."/>
            <person name="Balestrini R."/>
            <person name="Da Silva C."/>
            <person name="Montanini B."/>
            <person name="Hainaut M."/>
            <person name="Levati E."/>
            <person name="Barry K.W."/>
            <person name="Belfiori B."/>
            <person name="Cichocki N."/>
            <person name="Clum A."/>
            <person name="Dockter R.B."/>
            <person name="Fauchery L."/>
            <person name="Guy J."/>
            <person name="Iotti M."/>
            <person name="Le Tacon F."/>
            <person name="Lindquist E.A."/>
            <person name="Lipzen A."/>
            <person name="Malagnac F."/>
            <person name="Mello A."/>
            <person name="Molinier V."/>
            <person name="Miyauchi S."/>
            <person name="Poulain J."/>
            <person name="Riccioni C."/>
            <person name="Rubini A."/>
            <person name="Sitrit Y."/>
            <person name="Splivallo R."/>
            <person name="Traeger S."/>
            <person name="Wang M."/>
            <person name="Zifcakova L."/>
            <person name="Wipf D."/>
            <person name="Zambonelli A."/>
            <person name="Paolocci F."/>
            <person name="Nowrousian M."/>
            <person name="Ottonello S."/>
            <person name="Baldrian P."/>
            <person name="Spatafora J.W."/>
            <person name="Henrissat B."/>
            <person name="Nagy L.G."/>
            <person name="Aury J.M."/>
            <person name="Wincker P."/>
            <person name="Grigoriev I.V."/>
            <person name="Bonfante P."/>
            <person name="Martin F.M."/>
        </authorList>
    </citation>
    <scope>NUCLEOTIDE SEQUENCE [LARGE SCALE GENOMIC DNA]</scope>
    <source>
        <strain evidence="2 3">CCBAS932</strain>
    </source>
</reference>
<name>A0A3N4KE12_9PEZI</name>
<sequence length="102" mass="11612">MPDEGTLLNCRSRTRFIGSENPTLYTMGTSFPFCSYPSITGYIFFQASAFYLYNTLAPSYQEPFDENPNHDTKGNRKKTLEIRTSGRRGPACTTKRKRLPNA</sequence>
<evidence type="ECO:0000313" key="3">
    <source>
        <dbReference type="Proteomes" id="UP000277580"/>
    </source>
</evidence>
<feature type="compositionally biased region" description="Basic and acidic residues" evidence="1">
    <location>
        <begin position="67"/>
        <end position="81"/>
    </location>
</feature>
<dbReference type="AlphaFoldDB" id="A0A3N4KE12"/>
<dbReference type="Proteomes" id="UP000277580">
    <property type="component" value="Unassembled WGS sequence"/>
</dbReference>
<feature type="region of interest" description="Disordered" evidence="1">
    <location>
        <begin position="62"/>
        <end position="102"/>
    </location>
</feature>